<feature type="domain" description="S5 DRBM" evidence="8">
    <location>
        <begin position="1"/>
        <end position="59"/>
    </location>
</feature>
<dbReference type="GO" id="GO:0005737">
    <property type="term" value="C:cytoplasm"/>
    <property type="evidence" value="ECO:0007669"/>
    <property type="project" value="UniProtKB-ARBA"/>
</dbReference>
<sequence length="135" mass="13990">MTIRRVARVVAGGRRFSFSVAIIIGNKKGKVGVGLGKAGDTTLAIDKAVRNAKKNLITVTLSKDSSIAHEVAAKYCASRVSFMPAPGRGLVAGSSVRPVLELAGISNVVAKIHSGSKNGLNNARAAIEALRQLKA</sequence>
<evidence type="ECO:0000259" key="8">
    <source>
        <dbReference type="PROSITE" id="PS50881"/>
    </source>
</evidence>
<dbReference type="InterPro" id="IPR020568">
    <property type="entry name" value="Ribosomal_Su5_D2-typ_SF"/>
</dbReference>
<evidence type="ECO:0000256" key="1">
    <source>
        <dbReference type="ARBA" id="ARBA00008945"/>
    </source>
</evidence>
<name>A0A1F4XH55_9BACT</name>
<comment type="similarity">
    <text evidence="1 7">Belongs to the universal ribosomal protein uS5 family.</text>
</comment>
<keyword evidence="2 6" id="KW-0689">Ribosomal protein</keyword>
<evidence type="ECO:0000256" key="2">
    <source>
        <dbReference type="ARBA" id="ARBA00022980"/>
    </source>
</evidence>
<dbReference type="EMBL" id="MEWX01000007">
    <property type="protein sequence ID" value="OGC81045.1"/>
    <property type="molecule type" value="Genomic_DNA"/>
</dbReference>
<dbReference type="GO" id="GO:1990904">
    <property type="term" value="C:ribonucleoprotein complex"/>
    <property type="evidence" value="ECO:0007669"/>
    <property type="project" value="UniProtKB-UniRule"/>
</dbReference>
<dbReference type="SUPFAM" id="SSF54211">
    <property type="entry name" value="Ribosomal protein S5 domain 2-like"/>
    <property type="match status" value="1"/>
</dbReference>
<dbReference type="FunFam" id="3.30.230.10:FF:000002">
    <property type="entry name" value="30S ribosomal protein S5"/>
    <property type="match status" value="1"/>
</dbReference>
<dbReference type="GO" id="GO:0003735">
    <property type="term" value="F:structural constituent of ribosome"/>
    <property type="evidence" value="ECO:0007669"/>
    <property type="project" value="UniProtKB-UniRule"/>
</dbReference>
<dbReference type="Proteomes" id="UP000176185">
    <property type="component" value="Unassembled WGS sequence"/>
</dbReference>
<evidence type="ECO:0000256" key="4">
    <source>
        <dbReference type="ARBA" id="ARBA00035255"/>
    </source>
</evidence>
<gene>
    <name evidence="9" type="ORF">A2943_03430</name>
</gene>
<evidence type="ECO:0000313" key="9">
    <source>
        <dbReference type="EMBL" id="OGC81045.1"/>
    </source>
</evidence>
<accession>A0A1F4XH55</accession>
<evidence type="ECO:0000313" key="10">
    <source>
        <dbReference type="Proteomes" id="UP000176185"/>
    </source>
</evidence>
<dbReference type="InterPro" id="IPR000851">
    <property type="entry name" value="Ribosomal_uS5"/>
</dbReference>
<evidence type="ECO:0000256" key="7">
    <source>
        <dbReference type="RuleBase" id="RU003823"/>
    </source>
</evidence>
<dbReference type="Pfam" id="PF03719">
    <property type="entry name" value="Ribosomal_S5_C"/>
    <property type="match status" value="1"/>
</dbReference>
<comment type="caution">
    <text evidence="9">The sequence shown here is derived from an EMBL/GenBank/DDBJ whole genome shotgun (WGS) entry which is preliminary data.</text>
</comment>
<evidence type="ECO:0000256" key="3">
    <source>
        <dbReference type="ARBA" id="ARBA00023274"/>
    </source>
</evidence>
<dbReference type="SUPFAM" id="SSF54768">
    <property type="entry name" value="dsRNA-binding domain-like"/>
    <property type="match status" value="1"/>
</dbReference>
<dbReference type="GO" id="GO:0006412">
    <property type="term" value="P:translation"/>
    <property type="evidence" value="ECO:0007669"/>
    <property type="project" value="InterPro"/>
</dbReference>
<dbReference type="GO" id="GO:0003723">
    <property type="term" value="F:RNA binding"/>
    <property type="evidence" value="ECO:0007669"/>
    <property type="project" value="InterPro"/>
</dbReference>
<proteinExistence type="inferred from homology"/>
<dbReference type="PANTHER" id="PTHR48277:SF1">
    <property type="entry name" value="MITOCHONDRIAL RIBOSOMAL PROTEIN S5"/>
    <property type="match status" value="1"/>
</dbReference>
<dbReference type="PANTHER" id="PTHR48277">
    <property type="entry name" value="MITOCHONDRIAL RIBOSOMAL PROTEIN S5"/>
    <property type="match status" value="1"/>
</dbReference>
<protein>
    <recommendedName>
        <fullName evidence="4">Small ribosomal subunit protein uS5</fullName>
    </recommendedName>
    <alternativeName>
        <fullName evidence="5">30S ribosomal protein S5</fullName>
    </alternativeName>
</protein>
<dbReference type="Gene3D" id="3.30.230.10">
    <property type="match status" value="1"/>
</dbReference>
<evidence type="ECO:0000256" key="5">
    <source>
        <dbReference type="ARBA" id="ARBA00035519"/>
    </source>
</evidence>
<reference evidence="9 10" key="1">
    <citation type="journal article" date="2016" name="Nat. Commun.">
        <title>Thousands of microbial genomes shed light on interconnected biogeochemical processes in an aquifer system.</title>
        <authorList>
            <person name="Anantharaman K."/>
            <person name="Brown C.T."/>
            <person name="Hug L.A."/>
            <person name="Sharon I."/>
            <person name="Castelle C.J."/>
            <person name="Probst A.J."/>
            <person name="Thomas B.C."/>
            <person name="Singh A."/>
            <person name="Wilkins M.J."/>
            <person name="Karaoz U."/>
            <person name="Brodie E.L."/>
            <person name="Williams K.H."/>
            <person name="Hubbard S.S."/>
            <person name="Banfield J.F."/>
        </authorList>
    </citation>
    <scope>NUCLEOTIDE SEQUENCE [LARGE SCALE GENOMIC DNA]</scope>
</reference>
<dbReference type="InterPro" id="IPR005324">
    <property type="entry name" value="Ribosomal_uS5_C"/>
</dbReference>
<dbReference type="STRING" id="1797243.A2943_03430"/>
<dbReference type="InterPro" id="IPR014721">
    <property type="entry name" value="Ribsml_uS5_D2-typ_fold_subgr"/>
</dbReference>
<dbReference type="Pfam" id="PF00333">
    <property type="entry name" value="Ribosomal_S5"/>
    <property type="match status" value="1"/>
</dbReference>
<evidence type="ECO:0000256" key="6">
    <source>
        <dbReference type="PROSITE-ProRule" id="PRU00268"/>
    </source>
</evidence>
<dbReference type="Gene3D" id="3.30.160.20">
    <property type="match status" value="1"/>
</dbReference>
<organism evidence="9 10">
    <name type="scientific">Candidatus Adlerbacteria bacterium RIFCSPLOWO2_01_FULL_51_16</name>
    <dbReference type="NCBI Taxonomy" id="1797243"/>
    <lineage>
        <taxon>Bacteria</taxon>
        <taxon>Candidatus Adleribacteriota</taxon>
    </lineage>
</organism>
<dbReference type="AlphaFoldDB" id="A0A1F4XH55"/>
<dbReference type="PROSITE" id="PS50881">
    <property type="entry name" value="S5_DSRBD"/>
    <property type="match status" value="1"/>
</dbReference>
<dbReference type="InterPro" id="IPR013810">
    <property type="entry name" value="Ribosomal_uS5_N"/>
</dbReference>
<keyword evidence="3 6" id="KW-0687">Ribonucleoprotein</keyword>
<dbReference type="GO" id="GO:0005840">
    <property type="term" value="C:ribosome"/>
    <property type="evidence" value="ECO:0007669"/>
    <property type="project" value="UniProtKB-KW"/>
</dbReference>